<evidence type="ECO:0000313" key="2">
    <source>
        <dbReference type="Proteomes" id="UP001165082"/>
    </source>
</evidence>
<sequence length="23" mass="2444">NGPLAPNFAPFPLCFDVGIHDSD</sequence>
<comment type="caution">
    <text evidence="1">The sequence shown here is derived from an EMBL/GenBank/DDBJ whole genome shotgun (WGS) entry which is preliminary data.</text>
</comment>
<accession>A0A9W6ZIF7</accession>
<keyword evidence="2" id="KW-1185">Reference proteome</keyword>
<evidence type="ECO:0000313" key="1">
    <source>
        <dbReference type="EMBL" id="GMH55094.1"/>
    </source>
</evidence>
<gene>
    <name evidence="1" type="ORF">TrRE_jg534</name>
</gene>
<feature type="non-terminal residue" evidence="1">
    <location>
        <position position="1"/>
    </location>
</feature>
<dbReference type="EMBL" id="BRXZ01003455">
    <property type="protein sequence ID" value="GMH55094.1"/>
    <property type="molecule type" value="Genomic_DNA"/>
</dbReference>
<name>A0A9W6ZIF7_9STRA</name>
<reference evidence="1" key="1">
    <citation type="submission" date="2022-07" db="EMBL/GenBank/DDBJ databases">
        <title>Genome analysis of Parmales, a sister group of diatoms, reveals the evolutionary specialization of diatoms from phago-mixotrophs to photoautotrophs.</title>
        <authorList>
            <person name="Ban H."/>
            <person name="Sato S."/>
            <person name="Yoshikawa S."/>
            <person name="Kazumasa Y."/>
            <person name="Nakamura Y."/>
            <person name="Ichinomiya M."/>
            <person name="Saitoh K."/>
            <person name="Sato N."/>
            <person name="Blanc-Mathieu R."/>
            <person name="Endo H."/>
            <person name="Kuwata A."/>
            <person name="Ogata H."/>
        </authorList>
    </citation>
    <scope>NUCLEOTIDE SEQUENCE</scope>
</reference>
<proteinExistence type="predicted"/>
<dbReference type="AlphaFoldDB" id="A0A9W6ZIF7"/>
<protein>
    <submittedName>
        <fullName evidence="1">Uncharacterized protein</fullName>
    </submittedName>
</protein>
<dbReference type="Proteomes" id="UP001165082">
    <property type="component" value="Unassembled WGS sequence"/>
</dbReference>
<organism evidence="1 2">
    <name type="scientific">Triparma retinervis</name>
    <dbReference type="NCBI Taxonomy" id="2557542"/>
    <lineage>
        <taxon>Eukaryota</taxon>
        <taxon>Sar</taxon>
        <taxon>Stramenopiles</taxon>
        <taxon>Ochrophyta</taxon>
        <taxon>Bolidophyceae</taxon>
        <taxon>Parmales</taxon>
        <taxon>Triparmaceae</taxon>
        <taxon>Triparma</taxon>
    </lineage>
</organism>